<keyword evidence="2" id="KW-1185">Reference proteome</keyword>
<evidence type="ECO:0000313" key="1">
    <source>
        <dbReference type="EMBL" id="MBB5937320.1"/>
    </source>
</evidence>
<dbReference type="AlphaFoldDB" id="A0A7W9UZR3"/>
<gene>
    <name evidence="1" type="ORF">FHS42_004399</name>
</gene>
<reference evidence="1 2" key="1">
    <citation type="submission" date="2020-08" db="EMBL/GenBank/DDBJ databases">
        <title>Genomic Encyclopedia of Type Strains, Phase III (KMG-III): the genomes of soil and plant-associated and newly described type strains.</title>
        <authorList>
            <person name="Whitman W."/>
        </authorList>
    </citation>
    <scope>NUCLEOTIDE SEQUENCE [LARGE SCALE GENOMIC DNA]</scope>
    <source>
        <strain evidence="1 2">CECT 8305</strain>
    </source>
</reference>
<name>A0A7W9UZR3_9ACTN</name>
<evidence type="ECO:0000313" key="2">
    <source>
        <dbReference type="Proteomes" id="UP000588098"/>
    </source>
</evidence>
<accession>A0A7W9UZR3</accession>
<protein>
    <submittedName>
        <fullName evidence="1">Uncharacterized protein</fullName>
    </submittedName>
</protein>
<dbReference type="EMBL" id="JACHJL010000011">
    <property type="protein sequence ID" value="MBB5937320.1"/>
    <property type="molecule type" value="Genomic_DNA"/>
</dbReference>
<organism evidence="1 2">
    <name type="scientific">Streptomyces zagrosensis</name>
    <dbReference type="NCBI Taxonomy" id="1042984"/>
    <lineage>
        <taxon>Bacteria</taxon>
        <taxon>Bacillati</taxon>
        <taxon>Actinomycetota</taxon>
        <taxon>Actinomycetes</taxon>
        <taxon>Kitasatosporales</taxon>
        <taxon>Streptomycetaceae</taxon>
        <taxon>Streptomyces</taxon>
    </lineage>
</organism>
<proteinExistence type="predicted"/>
<sequence length="82" mass="8608">MLNTAAPPGSGVGVGVGGRSALLEVSGTPVFVKRVPLTEMELHPDHVRSTGNVFGLPLFCQYGIGGPGFGAWRTCKARFRHS</sequence>
<comment type="caution">
    <text evidence="1">The sequence shown here is derived from an EMBL/GenBank/DDBJ whole genome shotgun (WGS) entry which is preliminary data.</text>
</comment>
<dbReference type="Proteomes" id="UP000588098">
    <property type="component" value="Unassembled WGS sequence"/>
</dbReference>